<dbReference type="EMBL" id="CM008052">
    <property type="protein sequence ID" value="PVH35119.1"/>
    <property type="molecule type" value="Genomic_DNA"/>
</dbReference>
<protein>
    <submittedName>
        <fullName evidence="2">Uncharacterized protein</fullName>
    </submittedName>
</protein>
<feature type="compositionally biased region" description="Low complexity" evidence="1">
    <location>
        <begin position="26"/>
        <end position="35"/>
    </location>
</feature>
<feature type="region of interest" description="Disordered" evidence="1">
    <location>
        <begin position="1"/>
        <end position="121"/>
    </location>
</feature>
<feature type="compositionally biased region" description="Acidic residues" evidence="1">
    <location>
        <begin position="111"/>
        <end position="121"/>
    </location>
</feature>
<dbReference type="Proteomes" id="UP000243499">
    <property type="component" value="Chromosome 7"/>
</dbReference>
<name>A0A2T8IBR5_9POAL</name>
<dbReference type="AlphaFoldDB" id="A0A2T8IBR5"/>
<evidence type="ECO:0000313" key="2">
    <source>
        <dbReference type="EMBL" id="PVH35119.1"/>
    </source>
</evidence>
<dbReference type="Gramene" id="PVH35119">
    <property type="protein sequence ID" value="PVH35119"/>
    <property type="gene ID" value="PAHAL_7G109000"/>
</dbReference>
<gene>
    <name evidence="2" type="ORF">PAHAL_7G109000</name>
</gene>
<accession>A0A2T8IBR5</accession>
<sequence>MPSVRPRLPPGTHGRSPRLASSVFLPHPQAAAVAVPRPPPSCAAPLPRHLLRSLPRRSPRSSRSQSHQQQLPSAHSRLPGLGTTPPRPSSSQLQRRRKASPSTGGVCAEANPEEPPLEDEERTLCLRALLVDPRGGCWY</sequence>
<evidence type="ECO:0000256" key="1">
    <source>
        <dbReference type="SAM" id="MobiDB-lite"/>
    </source>
</evidence>
<proteinExistence type="predicted"/>
<feature type="compositionally biased region" description="Basic residues" evidence="1">
    <location>
        <begin position="49"/>
        <end position="60"/>
    </location>
</feature>
<organism evidence="2">
    <name type="scientific">Panicum hallii</name>
    <dbReference type="NCBI Taxonomy" id="206008"/>
    <lineage>
        <taxon>Eukaryota</taxon>
        <taxon>Viridiplantae</taxon>
        <taxon>Streptophyta</taxon>
        <taxon>Embryophyta</taxon>
        <taxon>Tracheophyta</taxon>
        <taxon>Spermatophyta</taxon>
        <taxon>Magnoliopsida</taxon>
        <taxon>Liliopsida</taxon>
        <taxon>Poales</taxon>
        <taxon>Poaceae</taxon>
        <taxon>PACMAD clade</taxon>
        <taxon>Panicoideae</taxon>
        <taxon>Panicodae</taxon>
        <taxon>Paniceae</taxon>
        <taxon>Panicinae</taxon>
        <taxon>Panicum</taxon>
        <taxon>Panicum sect. Panicum</taxon>
    </lineage>
</organism>
<reference evidence="2" key="1">
    <citation type="submission" date="2018-04" db="EMBL/GenBank/DDBJ databases">
        <title>WGS assembly of Panicum hallii.</title>
        <authorList>
            <person name="Lovell J."/>
            <person name="Jenkins J."/>
            <person name="Lowry D."/>
            <person name="Mamidi S."/>
            <person name="Sreedasyam A."/>
            <person name="Weng X."/>
            <person name="Barry K."/>
            <person name="Bonette J."/>
            <person name="Campitelli B."/>
            <person name="Daum C."/>
            <person name="Gordon S."/>
            <person name="Gould B."/>
            <person name="Lipzen A."/>
            <person name="Macqueen A."/>
            <person name="Palacio-Mejia J."/>
            <person name="Plott C."/>
            <person name="Shakirov E."/>
            <person name="Shu S."/>
            <person name="Yoshinaga Y."/>
            <person name="Zane M."/>
            <person name="Rokhsar D."/>
            <person name="Grimwood J."/>
            <person name="Schmutz J."/>
            <person name="Juenger T."/>
        </authorList>
    </citation>
    <scope>NUCLEOTIDE SEQUENCE [LARGE SCALE GENOMIC DNA]</scope>
    <source>
        <strain evidence="2">FIL2</strain>
    </source>
</reference>
<feature type="compositionally biased region" description="Low complexity" evidence="1">
    <location>
        <begin position="61"/>
        <end position="73"/>
    </location>
</feature>